<dbReference type="GO" id="GO:0015920">
    <property type="term" value="P:lipopolysaccharide transport"/>
    <property type="evidence" value="ECO:0007669"/>
    <property type="project" value="TreeGrafter"/>
</dbReference>
<dbReference type="GO" id="GO:0009279">
    <property type="term" value="C:cell outer membrane"/>
    <property type="evidence" value="ECO:0007669"/>
    <property type="project" value="UniProtKB-SubCell"/>
</dbReference>
<dbReference type="InterPro" id="IPR007485">
    <property type="entry name" value="LPS_assembly_LptE"/>
</dbReference>
<keyword evidence="5 6" id="KW-0449">Lipoprotein</keyword>
<dbReference type="KEGG" id="tbn:TBH_C2737"/>
<dbReference type="Pfam" id="PF04390">
    <property type="entry name" value="LptE"/>
    <property type="match status" value="1"/>
</dbReference>
<evidence type="ECO:0000256" key="5">
    <source>
        <dbReference type="ARBA" id="ARBA00023288"/>
    </source>
</evidence>
<evidence type="ECO:0000313" key="9">
    <source>
        <dbReference type="Proteomes" id="UP000031631"/>
    </source>
</evidence>
<organism evidence="8 9">
    <name type="scientific">Thiolapillus brandeum</name>
    <dbReference type="NCBI Taxonomy" id="1076588"/>
    <lineage>
        <taxon>Bacteria</taxon>
        <taxon>Pseudomonadati</taxon>
        <taxon>Pseudomonadota</taxon>
        <taxon>Gammaproteobacteria</taxon>
        <taxon>Chromatiales</taxon>
        <taxon>Sedimenticolaceae</taxon>
        <taxon>Thiolapillus</taxon>
    </lineage>
</organism>
<dbReference type="PANTHER" id="PTHR38098">
    <property type="entry name" value="LPS-ASSEMBLY LIPOPROTEIN LPTE"/>
    <property type="match status" value="1"/>
</dbReference>
<accession>A0A7U6JIK6</accession>
<proteinExistence type="inferred from homology"/>
<comment type="subcellular location">
    <subcellularLocation>
        <location evidence="6">Cell outer membrane</location>
        <topology evidence="6">Lipid-anchor</topology>
    </subcellularLocation>
</comment>
<keyword evidence="9" id="KW-1185">Reference proteome</keyword>
<comment type="function">
    <text evidence="6">Together with LptD, is involved in the assembly of lipopolysaccharide (LPS) at the surface of the outer membrane. Required for the proper assembly of LptD. Binds LPS and may serve as the LPS recognition site at the outer membrane.</text>
</comment>
<sequence>MMNSRNKKGFFVLALTLFLGACGFHPRGGNGVDASGAGPVFIVGLAPGNLFVRELRHQLQLVDVAVTDDSSEAATVLRLGEIDRKRAVFSVNANNKVVEYEIRLRLPFRIEHPPGRKAEEQYLERRYLAYDPGGQLLGRTREARLRQNDAYREMARQLIQRLARAGGQ</sequence>
<dbReference type="AlphaFoldDB" id="A0A7U6JIK6"/>
<keyword evidence="1 6" id="KW-0732">Signal</keyword>
<dbReference type="Proteomes" id="UP000031631">
    <property type="component" value="Chromosome"/>
</dbReference>
<evidence type="ECO:0000256" key="2">
    <source>
        <dbReference type="ARBA" id="ARBA00023136"/>
    </source>
</evidence>
<dbReference type="HAMAP" id="MF_01186">
    <property type="entry name" value="LPS_assembly_LptE"/>
    <property type="match status" value="1"/>
</dbReference>
<comment type="subunit">
    <text evidence="6">Component of the lipopolysaccharide transport and assembly complex. Interacts with LptD.</text>
</comment>
<dbReference type="GO" id="GO:1990351">
    <property type="term" value="C:transporter complex"/>
    <property type="evidence" value="ECO:0007669"/>
    <property type="project" value="TreeGrafter"/>
</dbReference>
<dbReference type="PANTHER" id="PTHR38098:SF1">
    <property type="entry name" value="LPS-ASSEMBLY LIPOPROTEIN LPTE"/>
    <property type="match status" value="1"/>
</dbReference>
<dbReference type="OrthoDB" id="7349153at2"/>
<evidence type="ECO:0000256" key="6">
    <source>
        <dbReference type="HAMAP-Rule" id="MF_01186"/>
    </source>
</evidence>
<keyword evidence="3 6" id="KW-0564">Palmitate</keyword>
<dbReference type="EMBL" id="AP012273">
    <property type="protein sequence ID" value="BAO45639.1"/>
    <property type="molecule type" value="Genomic_DNA"/>
</dbReference>
<evidence type="ECO:0000256" key="3">
    <source>
        <dbReference type="ARBA" id="ARBA00023139"/>
    </source>
</evidence>
<feature type="chain" id="PRO_5031187497" description="LPS-assembly lipoprotein LptE" evidence="7">
    <location>
        <begin position="22"/>
        <end position="168"/>
    </location>
</feature>
<dbReference type="PROSITE" id="PS51257">
    <property type="entry name" value="PROKAR_LIPOPROTEIN"/>
    <property type="match status" value="1"/>
</dbReference>
<keyword evidence="4 6" id="KW-0998">Cell outer membrane</keyword>
<protein>
    <recommendedName>
        <fullName evidence="6">LPS-assembly lipoprotein LptE</fullName>
    </recommendedName>
</protein>
<reference evidence="8 9" key="1">
    <citation type="journal article" date="2014" name="PLoS ONE">
        <title>Physiological and genomic features of a novel sulfur-oxidizing gammaproteobacterium belonging to a previously uncultivated symbiotic lineage isolated from a hydrothermal vent.</title>
        <authorList>
            <person name="Nunoura T."/>
            <person name="Takaki Y."/>
            <person name="Kazama H."/>
            <person name="Kakuta J."/>
            <person name="Shimamura S."/>
            <person name="Makita H."/>
            <person name="Hirai M."/>
            <person name="Miyazaki M."/>
            <person name="Takai K."/>
        </authorList>
    </citation>
    <scope>NUCLEOTIDE SEQUENCE [LARGE SCALE GENOMIC DNA]</scope>
    <source>
        <strain evidence="8 9">Hiromi1</strain>
    </source>
</reference>
<evidence type="ECO:0000313" key="8">
    <source>
        <dbReference type="EMBL" id="BAO45639.1"/>
    </source>
</evidence>
<evidence type="ECO:0000256" key="1">
    <source>
        <dbReference type="ARBA" id="ARBA00022729"/>
    </source>
</evidence>
<dbReference type="GO" id="GO:0043165">
    <property type="term" value="P:Gram-negative-bacterium-type cell outer membrane assembly"/>
    <property type="evidence" value="ECO:0007669"/>
    <property type="project" value="UniProtKB-UniRule"/>
</dbReference>
<dbReference type="GO" id="GO:0001530">
    <property type="term" value="F:lipopolysaccharide binding"/>
    <property type="evidence" value="ECO:0007669"/>
    <property type="project" value="TreeGrafter"/>
</dbReference>
<gene>
    <name evidence="6" type="primary">lptE</name>
    <name evidence="8" type="ORF">TBH_C2737</name>
</gene>
<dbReference type="Gene3D" id="3.30.160.150">
    <property type="entry name" value="Lipoprotein like domain"/>
    <property type="match status" value="1"/>
</dbReference>
<name>A0A7U6JIK6_9GAMM</name>
<evidence type="ECO:0000256" key="7">
    <source>
        <dbReference type="SAM" id="SignalP"/>
    </source>
</evidence>
<comment type="similarity">
    <text evidence="6">Belongs to the LptE lipoprotein family.</text>
</comment>
<evidence type="ECO:0000256" key="4">
    <source>
        <dbReference type="ARBA" id="ARBA00023237"/>
    </source>
</evidence>
<keyword evidence="2 6" id="KW-0472">Membrane</keyword>
<dbReference type="RefSeq" id="WP_041069544.1">
    <property type="nucleotide sequence ID" value="NZ_AP012273.1"/>
</dbReference>
<feature type="signal peptide" evidence="7">
    <location>
        <begin position="1"/>
        <end position="21"/>
    </location>
</feature>